<keyword evidence="2" id="KW-1185">Reference proteome</keyword>
<protein>
    <submittedName>
        <fullName evidence="1">Uncharacterized protein</fullName>
    </submittedName>
</protein>
<gene>
    <name evidence="1" type="ORF">HMPREF0293_2425</name>
</gene>
<sequence length="48" mass="5471">MWGKQKFERRLLAGFDGVRNVTVKLGEFPAFLADFLLGGWGERWGGEK</sequence>
<organism evidence="1 2">
    <name type="scientific">Corynebacterium glucuronolyticum ATCC 51866</name>
    <dbReference type="NCBI Taxonomy" id="548478"/>
    <lineage>
        <taxon>Bacteria</taxon>
        <taxon>Bacillati</taxon>
        <taxon>Actinomycetota</taxon>
        <taxon>Actinomycetes</taxon>
        <taxon>Mycobacteriales</taxon>
        <taxon>Corynebacteriaceae</taxon>
        <taxon>Corynebacterium</taxon>
    </lineage>
</organism>
<evidence type="ECO:0000313" key="2">
    <source>
        <dbReference type="Proteomes" id="UP000006237"/>
    </source>
</evidence>
<proteinExistence type="predicted"/>
<dbReference type="EMBL" id="ACHF01000119">
    <property type="protein sequence ID" value="EEI62066.1"/>
    <property type="molecule type" value="Genomic_DNA"/>
</dbReference>
<dbReference type="Proteomes" id="UP000006237">
    <property type="component" value="Unassembled WGS sequence"/>
</dbReference>
<reference evidence="1 2" key="1">
    <citation type="submission" date="2009-01" db="EMBL/GenBank/DDBJ databases">
        <authorList>
            <person name="Qin X."/>
            <person name="Bachman B."/>
            <person name="Battles P."/>
            <person name="Bell A."/>
            <person name="Bess C."/>
            <person name="Bickham C."/>
            <person name="Chaboub L."/>
            <person name="Chen D."/>
            <person name="Coyle M."/>
            <person name="Deiros D.R."/>
            <person name="Dinh H."/>
            <person name="Forbes L."/>
            <person name="Fowler G."/>
            <person name="Francisco L."/>
            <person name="Fu Q."/>
            <person name="Gubbala S."/>
            <person name="Hale W."/>
            <person name="Han Y."/>
            <person name="Hemphill L."/>
            <person name="Highlander S.K."/>
            <person name="Hirani K."/>
            <person name="Hogues M."/>
            <person name="Jackson L."/>
            <person name="Jakkamsetti A."/>
            <person name="Javaid M."/>
            <person name="Jiang H."/>
            <person name="Korchina V."/>
            <person name="Kovar C."/>
            <person name="Lara F."/>
            <person name="Lee S."/>
            <person name="Mata R."/>
            <person name="Mathew T."/>
            <person name="Moen C."/>
            <person name="Morales K."/>
            <person name="Munidasa M."/>
            <person name="Nazareth L."/>
            <person name="Ngo R."/>
            <person name="Nguyen L."/>
            <person name="Okwuonu G."/>
            <person name="Ongeri F."/>
            <person name="Patil S."/>
            <person name="Petrosino J."/>
            <person name="Pham C."/>
            <person name="Pham P."/>
            <person name="Pu L.-L."/>
            <person name="Puazo M."/>
            <person name="Raj R."/>
            <person name="Reid J."/>
            <person name="Rouhana J."/>
            <person name="Saada N."/>
            <person name="Shang Y."/>
            <person name="Simmons D."/>
            <person name="Thornton R."/>
            <person name="Warren J."/>
            <person name="Weissenberger G."/>
            <person name="Zhang J."/>
            <person name="Zhang L."/>
            <person name="Zhou C."/>
            <person name="Zhu D."/>
            <person name="Muzny D."/>
            <person name="Worley K."/>
            <person name="Gibbs R."/>
        </authorList>
    </citation>
    <scope>NUCLEOTIDE SEQUENCE [LARGE SCALE GENOMIC DNA]</scope>
    <source>
        <strain evidence="1 2">ATCC 51866</strain>
    </source>
</reference>
<evidence type="ECO:0000313" key="1">
    <source>
        <dbReference type="EMBL" id="EEI62066.1"/>
    </source>
</evidence>
<accession>A0ABM9XLM2</accession>
<comment type="caution">
    <text evidence="1">The sequence shown here is derived from an EMBL/GenBank/DDBJ whole genome shotgun (WGS) entry which is preliminary data.</text>
</comment>
<name>A0ABM9XLM2_9CORY</name>